<evidence type="ECO:0000256" key="3">
    <source>
        <dbReference type="ARBA" id="ARBA00022691"/>
    </source>
</evidence>
<dbReference type="AlphaFoldDB" id="A0A3S3QVG0"/>
<keyword evidence="2 4" id="KW-0808">Transferase</keyword>
<keyword evidence="1 4" id="KW-0489">Methyltransferase</keyword>
<dbReference type="SUPFAM" id="SSF53335">
    <property type="entry name" value="S-adenosyl-L-methionine-dependent methyltransferases"/>
    <property type="match status" value="1"/>
</dbReference>
<accession>A0A3S3QVG0</accession>
<evidence type="ECO:0000256" key="2">
    <source>
        <dbReference type="ARBA" id="ARBA00022679"/>
    </source>
</evidence>
<dbReference type="PANTHER" id="PTHR43464">
    <property type="entry name" value="METHYLTRANSFERASE"/>
    <property type="match status" value="1"/>
</dbReference>
<dbReference type="Gene3D" id="3.40.50.150">
    <property type="entry name" value="Vaccinia Virus protein VP39"/>
    <property type="match status" value="1"/>
</dbReference>
<comment type="caution">
    <text evidence="4">The sequence shown here is derived from an EMBL/GenBank/DDBJ whole genome shotgun (WGS) entry which is preliminary data.</text>
</comment>
<keyword evidence="3" id="KW-0949">S-adenosyl-L-methionine</keyword>
<dbReference type="CDD" id="cd02440">
    <property type="entry name" value="AdoMet_MTases"/>
    <property type="match status" value="1"/>
</dbReference>
<organism evidence="4 5">
    <name type="scientific">Candidatus Electrothrix aarhusensis</name>
    <dbReference type="NCBI Taxonomy" id="1859131"/>
    <lineage>
        <taxon>Bacteria</taxon>
        <taxon>Pseudomonadati</taxon>
        <taxon>Thermodesulfobacteriota</taxon>
        <taxon>Desulfobulbia</taxon>
        <taxon>Desulfobulbales</taxon>
        <taxon>Desulfobulbaceae</taxon>
        <taxon>Candidatus Electrothrix</taxon>
    </lineage>
</organism>
<dbReference type="EMBL" id="MTKO01000119">
    <property type="protein sequence ID" value="RWX43505.1"/>
    <property type="molecule type" value="Genomic_DNA"/>
</dbReference>
<proteinExistence type="predicted"/>
<reference evidence="4 5" key="1">
    <citation type="submission" date="2017-01" db="EMBL/GenBank/DDBJ databases">
        <title>The cable genome- insights into the physiology and evolution of filamentous bacteria capable of sulfide oxidation via long distance electron transfer.</title>
        <authorList>
            <person name="Schreiber L."/>
            <person name="Bjerg J.T."/>
            <person name="Boggild A."/>
            <person name="Van De Vossenberg J."/>
            <person name="Meysman F."/>
            <person name="Nielsen L.P."/>
            <person name="Schramm A."/>
            <person name="Kjeldsen K.U."/>
        </authorList>
    </citation>
    <scope>NUCLEOTIDE SEQUENCE [LARGE SCALE GENOMIC DNA]</scope>
    <source>
        <strain evidence="4">MCF</strain>
    </source>
</reference>
<dbReference type="GO" id="GO:0008757">
    <property type="term" value="F:S-adenosylmethionine-dependent methyltransferase activity"/>
    <property type="evidence" value="ECO:0007669"/>
    <property type="project" value="InterPro"/>
</dbReference>
<keyword evidence="5" id="KW-1185">Reference proteome</keyword>
<dbReference type="InterPro" id="IPR008854">
    <property type="entry name" value="TPMT"/>
</dbReference>
<name>A0A3S3QVG0_9BACT</name>
<dbReference type="PANTHER" id="PTHR43464:SF19">
    <property type="entry name" value="UBIQUINONE BIOSYNTHESIS O-METHYLTRANSFERASE, MITOCHONDRIAL"/>
    <property type="match status" value="1"/>
</dbReference>
<protein>
    <submittedName>
        <fullName evidence="4">Thiopurine S-methyltransferase (TPMT)</fullName>
    </submittedName>
</protein>
<dbReference type="InterPro" id="IPR029063">
    <property type="entry name" value="SAM-dependent_MTases_sf"/>
</dbReference>
<sequence length="238" mass="26671">MIDSKDIKLVNAPTRYSGHKNGADMPRGNLSCKIQQYNDMKDKTEWDKCYDDNELPWDTGMPEISLINLISLWPKGISRVLEVGCGTGTNAVWLAEQGLEVTAMDISEKAIAVAEKRCAQHEVQCRLLTDNFLTCAPVGQYDLLFDRGCFHCTDGEEARQSFVRQAALNLKPEGYWLSLIGNKDQVATDKKGPPRLSAAEVCSAVEPAFEILSLESVLKPLPKLPKPLRFWHCLMRTR</sequence>
<evidence type="ECO:0000313" key="4">
    <source>
        <dbReference type="EMBL" id="RWX43505.1"/>
    </source>
</evidence>
<evidence type="ECO:0000256" key="1">
    <source>
        <dbReference type="ARBA" id="ARBA00022603"/>
    </source>
</evidence>
<dbReference type="Pfam" id="PF05724">
    <property type="entry name" value="TPMT"/>
    <property type="match status" value="1"/>
</dbReference>
<dbReference type="GO" id="GO:0032259">
    <property type="term" value="P:methylation"/>
    <property type="evidence" value="ECO:0007669"/>
    <property type="project" value="UniProtKB-KW"/>
</dbReference>
<dbReference type="PROSITE" id="PS51585">
    <property type="entry name" value="SAM_MT_TPMT"/>
    <property type="match status" value="1"/>
</dbReference>
<evidence type="ECO:0000313" key="5">
    <source>
        <dbReference type="Proteomes" id="UP000287853"/>
    </source>
</evidence>
<gene>
    <name evidence="4" type="ORF">H206_03466</name>
</gene>
<dbReference type="Proteomes" id="UP000287853">
    <property type="component" value="Unassembled WGS sequence"/>
</dbReference>